<organism evidence="3">
    <name type="scientific">Oryza barthii</name>
    <dbReference type="NCBI Taxonomy" id="65489"/>
    <lineage>
        <taxon>Eukaryota</taxon>
        <taxon>Viridiplantae</taxon>
        <taxon>Streptophyta</taxon>
        <taxon>Embryophyta</taxon>
        <taxon>Tracheophyta</taxon>
        <taxon>Spermatophyta</taxon>
        <taxon>Magnoliopsida</taxon>
        <taxon>Liliopsida</taxon>
        <taxon>Poales</taxon>
        <taxon>Poaceae</taxon>
        <taxon>BOP clade</taxon>
        <taxon>Oryzoideae</taxon>
        <taxon>Oryzeae</taxon>
        <taxon>Oryzinae</taxon>
        <taxon>Oryza</taxon>
    </lineage>
</organism>
<dbReference type="InterPro" id="IPR014767">
    <property type="entry name" value="DAD_dom"/>
</dbReference>
<protein>
    <recommendedName>
        <fullName evidence="2">DAD domain-containing protein</fullName>
    </recommendedName>
</protein>
<accession>A0A0D3FZ20</accession>
<evidence type="ECO:0000259" key="2">
    <source>
        <dbReference type="PROSITE" id="PS51231"/>
    </source>
</evidence>
<dbReference type="eggNOG" id="ENOG502SFVV">
    <property type="taxonomic scope" value="Eukaryota"/>
</dbReference>
<name>A0A0D3FZ20_9ORYZ</name>
<sequence>MVIAVDPMMASMSPSAYRDSAQWSTHTSRAEARCRRRRSGCATRSASARRAPKQAKNTANIGKQWHPLHELDPEVVERDGHLHRRVRQVLVVVPQQHHLVVVREVAVQHGDRRRPHDGVDEPVGVPRQRAVVHPHVARRVERDAVVVGAGALPVVRRRGAHVRVAGGDAVVDVDVVDDDVGDVLERDARAAGAGAVTRRRRRRRRSRSLLATSWNPEGVCSWWSD</sequence>
<dbReference type="Gramene" id="OBART04G21960.1">
    <property type="protein sequence ID" value="OBART04G21960.1"/>
    <property type="gene ID" value="OBART04G21960"/>
</dbReference>
<reference evidence="3" key="1">
    <citation type="journal article" date="2009" name="Rice">
        <title>De Novo Next Generation Sequencing of Plant Genomes.</title>
        <authorList>
            <person name="Rounsley S."/>
            <person name="Marri P.R."/>
            <person name="Yu Y."/>
            <person name="He R."/>
            <person name="Sisneros N."/>
            <person name="Goicoechea J.L."/>
            <person name="Lee S.J."/>
            <person name="Angelova A."/>
            <person name="Kudrna D."/>
            <person name="Luo M."/>
            <person name="Affourtit J."/>
            <person name="Desany B."/>
            <person name="Knight J."/>
            <person name="Niazi F."/>
            <person name="Egholm M."/>
            <person name="Wing R.A."/>
        </authorList>
    </citation>
    <scope>NUCLEOTIDE SEQUENCE [LARGE SCALE GENOMIC DNA]</scope>
    <source>
        <strain evidence="3">cv. IRGC 105608</strain>
    </source>
</reference>
<feature type="domain" description="DAD" evidence="2">
    <location>
        <begin position="174"/>
        <end position="206"/>
    </location>
</feature>
<reference evidence="3" key="2">
    <citation type="submission" date="2015-03" db="UniProtKB">
        <authorList>
            <consortium name="EnsemblPlants"/>
        </authorList>
    </citation>
    <scope>IDENTIFICATION</scope>
</reference>
<feature type="region of interest" description="Disordered" evidence="1">
    <location>
        <begin position="36"/>
        <end position="60"/>
    </location>
</feature>
<evidence type="ECO:0000256" key="1">
    <source>
        <dbReference type="SAM" id="MobiDB-lite"/>
    </source>
</evidence>
<dbReference type="HOGENOM" id="CLU_107340_0_0_1"/>
<dbReference type="Proteomes" id="UP000026960">
    <property type="component" value="Chromosome 4"/>
</dbReference>
<dbReference type="PROSITE" id="PS51231">
    <property type="entry name" value="DAD"/>
    <property type="match status" value="1"/>
</dbReference>
<feature type="compositionally biased region" description="Low complexity" evidence="1">
    <location>
        <begin position="40"/>
        <end position="49"/>
    </location>
</feature>
<dbReference type="PaxDb" id="65489-OBART04G21960.1"/>
<keyword evidence="4" id="KW-1185">Reference proteome</keyword>
<dbReference type="EnsemblPlants" id="OBART04G21960.1">
    <property type="protein sequence ID" value="OBART04G21960.1"/>
    <property type="gene ID" value="OBART04G21960"/>
</dbReference>
<dbReference type="AlphaFoldDB" id="A0A0D3FZ20"/>
<evidence type="ECO:0000313" key="3">
    <source>
        <dbReference type="EnsemblPlants" id="OBART04G21960.1"/>
    </source>
</evidence>
<evidence type="ECO:0000313" key="4">
    <source>
        <dbReference type="Proteomes" id="UP000026960"/>
    </source>
</evidence>
<proteinExistence type="predicted"/>